<name>A0A455T1Z9_9CHLR</name>
<proteinExistence type="predicted"/>
<reference evidence="1" key="1">
    <citation type="submission" date="2018-12" db="EMBL/GenBank/DDBJ databases">
        <title>Novel natural products biosynthetic potential of the class Ktedonobacteria.</title>
        <authorList>
            <person name="Zheng Y."/>
            <person name="Saitou A."/>
            <person name="Wang C.M."/>
            <person name="Toyoda A."/>
            <person name="Minakuchi Y."/>
            <person name="Sekiguchi Y."/>
            <person name="Ueda K."/>
            <person name="Takano H."/>
            <person name="Sakai Y."/>
            <person name="Yokota A."/>
            <person name="Yabe S."/>
        </authorList>
    </citation>
    <scope>NUCLEOTIDE SEQUENCE</scope>
    <source>
        <strain evidence="1">A3-2</strain>
    </source>
</reference>
<organism evidence="1">
    <name type="scientific">Thermogemmatispora argillosa</name>
    <dbReference type="NCBI Taxonomy" id="2045280"/>
    <lineage>
        <taxon>Bacteria</taxon>
        <taxon>Bacillati</taxon>
        <taxon>Chloroflexota</taxon>
        <taxon>Ktedonobacteria</taxon>
        <taxon>Thermogemmatisporales</taxon>
        <taxon>Thermogemmatisporaceae</taxon>
        <taxon>Thermogemmatispora</taxon>
    </lineage>
</organism>
<evidence type="ECO:0000313" key="1">
    <source>
        <dbReference type="EMBL" id="BBH94577.1"/>
    </source>
</evidence>
<dbReference type="AlphaFoldDB" id="A0A455T1Z9"/>
<sequence>MLKRQGYIVLEELDRLCQNVLDKLASPSYRRRYPNLSPERLHQRYQAFRPLLETD</sequence>
<dbReference type="EMBL" id="AP019377">
    <property type="protein sequence ID" value="BBH94577.1"/>
    <property type="molecule type" value="Genomic_DNA"/>
</dbReference>
<protein>
    <submittedName>
        <fullName evidence="1">Uncharacterized protein</fullName>
    </submittedName>
</protein>
<accession>A0A455T1Z9</accession>
<gene>
    <name evidence="1" type="ORF">KTA_27760</name>
</gene>